<dbReference type="EMBL" id="CAMXCT030000277">
    <property type="protein sequence ID" value="CAL4763840.1"/>
    <property type="molecule type" value="Genomic_DNA"/>
</dbReference>
<reference evidence="2" key="1">
    <citation type="submission" date="2022-10" db="EMBL/GenBank/DDBJ databases">
        <authorList>
            <person name="Chen Y."/>
            <person name="Dougan E. K."/>
            <person name="Chan C."/>
            <person name="Rhodes N."/>
            <person name="Thang M."/>
        </authorList>
    </citation>
    <scope>NUCLEOTIDE SEQUENCE</scope>
</reference>
<feature type="compositionally biased region" description="Polar residues" evidence="1">
    <location>
        <begin position="100"/>
        <end position="110"/>
    </location>
</feature>
<dbReference type="Proteomes" id="UP001152797">
    <property type="component" value="Unassembled WGS sequence"/>
</dbReference>
<feature type="region of interest" description="Disordered" evidence="1">
    <location>
        <begin position="48"/>
        <end position="117"/>
    </location>
</feature>
<evidence type="ECO:0000313" key="3">
    <source>
        <dbReference type="EMBL" id="CAL4763840.1"/>
    </source>
</evidence>
<evidence type="ECO:0000256" key="1">
    <source>
        <dbReference type="SAM" id="MobiDB-lite"/>
    </source>
</evidence>
<protein>
    <submittedName>
        <fullName evidence="2">Uncharacterized protein</fullName>
    </submittedName>
</protein>
<dbReference type="AlphaFoldDB" id="A0A9P1BNF6"/>
<keyword evidence="4" id="KW-1185">Reference proteome</keyword>
<accession>A0A9P1BNF6</accession>
<comment type="caution">
    <text evidence="2">The sequence shown here is derived from an EMBL/GenBank/DDBJ whole genome shotgun (WGS) entry which is preliminary data.</text>
</comment>
<feature type="compositionally biased region" description="Basic and acidic residues" evidence="1">
    <location>
        <begin position="73"/>
        <end position="90"/>
    </location>
</feature>
<gene>
    <name evidence="2" type="ORF">C1SCF055_LOCUS4737</name>
</gene>
<dbReference type="EMBL" id="CAMXCT020000277">
    <property type="protein sequence ID" value="CAL1129903.1"/>
    <property type="molecule type" value="Genomic_DNA"/>
</dbReference>
<proteinExistence type="predicted"/>
<evidence type="ECO:0000313" key="4">
    <source>
        <dbReference type="Proteomes" id="UP001152797"/>
    </source>
</evidence>
<sequence>MLDIIGGVALVAISWRWLRKNGCSCLSQEDDIGGPPVRFAEGSQGLAGAGFSGSSGTPAMRGLKQASTPSRLNLKDLAKEAETPRGDKRARLALQRKVKSAQNLSGSDSVHSGRMGR</sequence>
<name>A0A9P1BNF6_9DINO</name>
<evidence type="ECO:0000313" key="2">
    <source>
        <dbReference type="EMBL" id="CAI3976528.1"/>
    </source>
</evidence>
<organism evidence="2">
    <name type="scientific">Cladocopium goreaui</name>
    <dbReference type="NCBI Taxonomy" id="2562237"/>
    <lineage>
        <taxon>Eukaryota</taxon>
        <taxon>Sar</taxon>
        <taxon>Alveolata</taxon>
        <taxon>Dinophyceae</taxon>
        <taxon>Suessiales</taxon>
        <taxon>Symbiodiniaceae</taxon>
        <taxon>Cladocopium</taxon>
    </lineage>
</organism>
<dbReference type="EMBL" id="CAMXCT010000277">
    <property type="protein sequence ID" value="CAI3976528.1"/>
    <property type="molecule type" value="Genomic_DNA"/>
</dbReference>
<reference evidence="3 4" key="2">
    <citation type="submission" date="2024-05" db="EMBL/GenBank/DDBJ databases">
        <authorList>
            <person name="Chen Y."/>
            <person name="Shah S."/>
            <person name="Dougan E. K."/>
            <person name="Thang M."/>
            <person name="Chan C."/>
        </authorList>
    </citation>
    <scope>NUCLEOTIDE SEQUENCE [LARGE SCALE GENOMIC DNA]</scope>
</reference>